<dbReference type="AlphaFoldDB" id="A0A015J821"/>
<dbReference type="EMBL" id="JEMT01024207">
    <property type="protein sequence ID" value="EXX63010.1"/>
    <property type="molecule type" value="Genomic_DNA"/>
</dbReference>
<reference evidence="4 5" key="1">
    <citation type="submission" date="2014-02" db="EMBL/GenBank/DDBJ databases">
        <title>Single nucleus genome sequencing reveals high similarity among nuclei of an endomycorrhizal fungus.</title>
        <authorList>
            <person name="Lin K."/>
            <person name="Geurts R."/>
            <person name="Zhang Z."/>
            <person name="Limpens E."/>
            <person name="Saunders D.G."/>
            <person name="Mu D."/>
            <person name="Pang E."/>
            <person name="Cao H."/>
            <person name="Cha H."/>
            <person name="Lin T."/>
            <person name="Zhou Q."/>
            <person name="Shang Y."/>
            <person name="Li Y."/>
            <person name="Ivanov S."/>
            <person name="Sharma T."/>
            <person name="Velzen R.V."/>
            <person name="Ruijter N.D."/>
            <person name="Aanen D.K."/>
            <person name="Win J."/>
            <person name="Kamoun S."/>
            <person name="Bisseling T."/>
            <person name="Huang S."/>
        </authorList>
    </citation>
    <scope>NUCLEOTIDE SEQUENCE [LARGE SCALE GENOMIC DNA]</scope>
    <source>
        <strain evidence="5">DAOM197198w</strain>
    </source>
</reference>
<dbReference type="Gene3D" id="1.10.510.10">
    <property type="entry name" value="Transferase(Phosphotransferase) domain 1"/>
    <property type="match status" value="1"/>
</dbReference>
<proteinExistence type="predicted"/>
<dbReference type="InterPro" id="IPR051681">
    <property type="entry name" value="Ser/Thr_Kinases-Pseudokinases"/>
</dbReference>
<dbReference type="GO" id="GO:0007166">
    <property type="term" value="P:cell surface receptor signaling pathway"/>
    <property type="evidence" value="ECO:0007669"/>
    <property type="project" value="InterPro"/>
</dbReference>
<keyword evidence="5" id="KW-1185">Reference proteome</keyword>
<dbReference type="InterPro" id="IPR011990">
    <property type="entry name" value="TPR-like_helical_dom_sf"/>
</dbReference>
<dbReference type="InterPro" id="IPR059179">
    <property type="entry name" value="MLKL-like_MCAfunc"/>
</dbReference>
<dbReference type="InterPro" id="IPR011009">
    <property type="entry name" value="Kinase-like_dom_sf"/>
</dbReference>
<dbReference type="Pfam" id="PF07714">
    <property type="entry name" value="PK_Tyr_Ser-Thr"/>
    <property type="match status" value="1"/>
</dbReference>
<keyword evidence="1" id="KW-0547">Nucleotide-binding</keyword>
<evidence type="ECO:0000259" key="3">
    <source>
        <dbReference type="PROSITE" id="PS50011"/>
    </source>
</evidence>
<dbReference type="CDD" id="cd21037">
    <property type="entry name" value="MLKL_NTD"/>
    <property type="match status" value="1"/>
</dbReference>
<dbReference type="Pfam" id="PF08238">
    <property type="entry name" value="Sel1"/>
    <property type="match status" value="2"/>
</dbReference>
<gene>
    <name evidence="4" type="ORF">RirG_156350</name>
</gene>
<dbReference type="OrthoDB" id="2314769at2759"/>
<accession>A0A015J821</accession>
<name>A0A015J821_RHIIW</name>
<dbReference type="Gene3D" id="1.25.40.10">
    <property type="entry name" value="Tetratricopeptide repeat domain"/>
    <property type="match status" value="1"/>
</dbReference>
<evidence type="ECO:0000256" key="2">
    <source>
        <dbReference type="ARBA" id="ARBA00022840"/>
    </source>
</evidence>
<dbReference type="SUPFAM" id="SSF56112">
    <property type="entry name" value="Protein kinase-like (PK-like)"/>
    <property type="match status" value="1"/>
</dbReference>
<dbReference type="GO" id="GO:0097527">
    <property type="term" value="P:necroptotic signaling pathway"/>
    <property type="evidence" value="ECO:0007669"/>
    <property type="project" value="TreeGrafter"/>
</dbReference>
<evidence type="ECO:0000256" key="1">
    <source>
        <dbReference type="ARBA" id="ARBA00022741"/>
    </source>
</evidence>
<keyword evidence="2" id="KW-0067">ATP-binding</keyword>
<dbReference type="InterPro" id="IPR001245">
    <property type="entry name" value="Ser-Thr/Tyr_kinase_cat_dom"/>
</dbReference>
<dbReference type="PANTHER" id="PTHR44329:SF298">
    <property type="entry name" value="MIXED LINEAGE KINASE DOMAIN-LIKE PROTEIN"/>
    <property type="match status" value="1"/>
</dbReference>
<dbReference type="STRING" id="1432141.A0A015J821"/>
<feature type="domain" description="Protein kinase" evidence="3">
    <location>
        <begin position="204"/>
        <end position="467"/>
    </location>
</feature>
<dbReference type="InterPro" id="IPR006597">
    <property type="entry name" value="Sel1-like"/>
</dbReference>
<evidence type="ECO:0000313" key="4">
    <source>
        <dbReference type="EMBL" id="EXX63010.1"/>
    </source>
</evidence>
<dbReference type="GO" id="GO:0005524">
    <property type="term" value="F:ATP binding"/>
    <property type="evidence" value="ECO:0007669"/>
    <property type="project" value="UniProtKB-KW"/>
</dbReference>
<dbReference type="InterPro" id="IPR036537">
    <property type="entry name" value="Adaptor_Cbl_N_dom_sf"/>
</dbReference>
<dbReference type="SMART" id="SM00671">
    <property type="entry name" value="SEL1"/>
    <property type="match status" value="3"/>
</dbReference>
<dbReference type="Gene3D" id="1.20.930.20">
    <property type="entry name" value="Adaptor protein Cbl, N-terminal domain"/>
    <property type="match status" value="1"/>
</dbReference>
<dbReference type="Proteomes" id="UP000022910">
    <property type="component" value="Unassembled WGS sequence"/>
</dbReference>
<dbReference type="HOGENOM" id="CLU_000288_102_3_1"/>
<dbReference type="GO" id="GO:0004672">
    <property type="term" value="F:protein kinase activity"/>
    <property type="evidence" value="ECO:0007669"/>
    <property type="project" value="InterPro"/>
</dbReference>
<sequence length="669" mass="78348">MESVGIFAPYIPLIDKATDLIIKIVKIYETAEYNKNICEALVNRVKLTENAIDTLQRRKQKNVDIFNDEVYYKAFNRFIYVLEEIEKFAAEISNIRGLKKYTQADFVKNKFQKLTNDYDVAMKDLHFTMAVASEEQRKIEEEALKDDLDEMSNYIKKMHNDILENNNEVNNKIDFIYDAVKHMRNHSDVSYNVNKIDSKDLISVKSTDKRGCDPNFIIKKTYKGLEVACKYISNDEEKMKTCSRTQKIHEILMKSSECKHILKFYGMSTIENRNVMVFEWAERGSLRQLYEQKDIPFHYKIRIALEICRGLIFLQCAGILHHDLGCNNILMTETLEPKIYNFELARYDSDGITTSYLMDPTKADNIVHCSAPEKLTNSRYTIQCEIFSFGMLLWELTFEKIPYQGWEIDKIKKHVIKGHRERITFEISTPENQKIKKIINDTWKQNPQERISFMKLLDMLEELHNSIRMNPTDILRDKSLDSSKYISNADADLELPDEVISPVIFKPVISLEEGIKAFKAEKHQKAWECFDFHAKNNNTTAKYWKGRYLWEGYLDGIKEREEGKELFKEAADEGNSDAQLRYAFTLLNKLEEENNRQIFLEYLKKAAGEGNNPTAQFNLGDIYYKGKCNIPKDEYEGIRWLMKAALQDNEKATNLLNQLNIDVYDIEYS</sequence>
<dbReference type="InterPro" id="IPR000719">
    <property type="entry name" value="Prot_kinase_dom"/>
</dbReference>
<organism evidence="4 5">
    <name type="scientific">Rhizophagus irregularis (strain DAOM 197198w)</name>
    <name type="common">Glomus intraradices</name>
    <dbReference type="NCBI Taxonomy" id="1432141"/>
    <lineage>
        <taxon>Eukaryota</taxon>
        <taxon>Fungi</taxon>
        <taxon>Fungi incertae sedis</taxon>
        <taxon>Mucoromycota</taxon>
        <taxon>Glomeromycotina</taxon>
        <taxon>Glomeromycetes</taxon>
        <taxon>Glomerales</taxon>
        <taxon>Glomeraceae</taxon>
        <taxon>Rhizophagus</taxon>
    </lineage>
</organism>
<protein>
    <submittedName>
        <fullName evidence="4">Kin1p</fullName>
    </submittedName>
</protein>
<comment type="caution">
    <text evidence="4">The sequence shown here is derived from an EMBL/GenBank/DDBJ whole genome shotgun (WGS) entry which is preliminary data.</text>
</comment>
<dbReference type="PROSITE" id="PS50011">
    <property type="entry name" value="PROTEIN_KINASE_DOM"/>
    <property type="match status" value="1"/>
</dbReference>
<evidence type="ECO:0000313" key="5">
    <source>
        <dbReference type="Proteomes" id="UP000022910"/>
    </source>
</evidence>
<dbReference type="SMR" id="A0A015J821"/>
<dbReference type="SUPFAM" id="SSF81901">
    <property type="entry name" value="HCP-like"/>
    <property type="match status" value="1"/>
</dbReference>
<dbReference type="PANTHER" id="PTHR44329">
    <property type="entry name" value="SERINE/THREONINE-PROTEIN KINASE TNNI3K-RELATED"/>
    <property type="match status" value="1"/>
</dbReference>